<feature type="transmembrane region" description="Helical" evidence="10">
    <location>
        <begin position="1410"/>
        <end position="1429"/>
    </location>
</feature>
<feature type="transmembrane region" description="Helical" evidence="10">
    <location>
        <begin position="1259"/>
        <end position="1277"/>
    </location>
</feature>
<dbReference type="GO" id="GO:0140359">
    <property type="term" value="F:ABC-type transporter activity"/>
    <property type="evidence" value="ECO:0007669"/>
    <property type="project" value="InterPro"/>
</dbReference>
<feature type="transmembrane region" description="Helical" evidence="10">
    <location>
        <begin position="1374"/>
        <end position="1398"/>
    </location>
</feature>
<keyword evidence="8 10" id="KW-0472">Membrane</keyword>
<dbReference type="EMBL" id="BNCP01000024">
    <property type="protein sequence ID" value="GIL82507.1"/>
    <property type="molecule type" value="Genomic_DNA"/>
</dbReference>
<dbReference type="Gene3D" id="3.40.50.300">
    <property type="entry name" value="P-loop containing nucleotide triphosphate hydrolases"/>
    <property type="match status" value="2"/>
</dbReference>
<feature type="transmembrane region" description="Helical" evidence="10">
    <location>
        <begin position="691"/>
        <end position="712"/>
    </location>
</feature>
<keyword evidence="4 10" id="KW-0812">Transmembrane</keyword>
<dbReference type="GO" id="GO:0016020">
    <property type="term" value="C:membrane"/>
    <property type="evidence" value="ECO:0007669"/>
    <property type="project" value="UniProtKB-SubCell"/>
</dbReference>
<name>A0A8J4GIP3_9CHLO</name>
<feature type="transmembrane region" description="Helical" evidence="10">
    <location>
        <begin position="1486"/>
        <end position="1509"/>
    </location>
</feature>
<feature type="transmembrane region" description="Helical" evidence="10">
    <location>
        <begin position="666"/>
        <end position="684"/>
    </location>
</feature>
<evidence type="ECO:0000256" key="4">
    <source>
        <dbReference type="ARBA" id="ARBA00022692"/>
    </source>
</evidence>
<keyword evidence="3" id="KW-0813">Transport</keyword>
<evidence type="ECO:0000313" key="14">
    <source>
        <dbReference type="Proteomes" id="UP000722791"/>
    </source>
</evidence>
<evidence type="ECO:0000313" key="12">
    <source>
        <dbReference type="EMBL" id="GIL82507.1"/>
    </source>
</evidence>
<evidence type="ECO:0000256" key="7">
    <source>
        <dbReference type="ARBA" id="ARBA00022989"/>
    </source>
</evidence>
<dbReference type="Pfam" id="PF08370">
    <property type="entry name" value="PDR_assoc"/>
    <property type="match status" value="1"/>
</dbReference>
<accession>A0A8J4GIP3</accession>
<evidence type="ECO:0000256" key="8">
    <source>
        <dbReference type="ARBA" id="ARBA00023136"/>
    </source>
</evidence>
<dbReference type="InterPro" id="IPR013581">
    <property type="entry name" value="PDR_assoc"/>
</dbReference>
<feature type="transmembrane region" description="Helical" evidence="10">
    <location>
        <begin position="749"/>
        <end position="769"/>
    </location>
</feature>
<feature type="region of interest" description="Disordered" evidence="9">
    <location>
        <begin position="841"/>
        <end position="878"/>
    </location>
</feature>
<keyword evidence="15" id="KW-1185">Reference proteome</keyword>
<dbReference type="SMART" id="SM00382">
    <property type="entry name" value="AAA"/>
    <property type="match status" value="2"/>
</dbReference>
<dbReference type="Proteomes" id="UP000747110">
    <property type="component" value="Unassembled WGS sequence"/>
</dbReference>
<evidence type="ECO:0000256" key="6">
    <source>
        <dbReference type="ARBA" id="ARBA00022840"/>
    </source>
</evidence>
<sequence length="1517" mass="166491">MADYKDAFVSEPGTLGVEGVFGIVPPQGAFSISENDFRAPSLAHFANRRMSKMSVDEVDLLEAAEEEVKHRRLRPLKELELLDTKIQAADKALAESGGFMRALGATLRRYNVSMPAVTVEYRNLTVRTDALMGSAGLPTVGNSLLSFMKGLVCMKQKTVDHAILDKLSGVIRPGRPTLLLGPPASGKSTLLKVLAGRYRNGNNLRITGELLYNGCTQNEFVVERTAAYVDQHDNHIPILSVIETLEFAHTCQLGTHGDGFNLPAELRKAARDARERGNQIEPPKTDGMTDEDMLKLLDETFGSGVNTLGAMRVMGISHCANTPVGDAMLRGVSGGERKRVTTAEMLVGARRVLLLDEISTGLDSATLYSISDVLCNACRLFNVTMVVSLLQPAPEVYNLFDDVILMSAGHVTFHGPVGQALPFYESLGFVRPPRKDVPSFLQEVATASGQHELAGSALKARMRKESQSPPPQQQQQKEQQEQEQQQQPQQQEQRQQRGESEEELGCSTGSNWLLSPDRVVEAYWSSDAGREMTALLSKRFDKATGNRYALVRRRYALTALEALVVVVRRQMLLVLRDQALMIGRLVQVIVIGLITGSLFLQLDHDVRSSRQFFSVAFLAVMFMAMGAMPVVPVTMATKGVWFKHRAACFYPPWCHALGANLAQVPASMVDSMVYSIIVYFMVGFHTSAGQFFLFYLVMASFAICSTVLFRLIAYCSPNPVVANAYGGLILLILILLSGFSIVRGSIPDYWIWAYYISPFAWALRCVVINEFTSPSWNSPIPGGEGQTVGERALGTFDFFTTRDWYWAGIGYMWALTFLLIGVSAVALTYLSGEPPVARVADPKQLAKARQKAEKARQEAEAGARQAAQANVAPPQANGANTSQVHVVVDVGKLPYTPITLVFQDIRYFVPNPSKGQKTDDGNPAPDKLELLKGVTGFAVPGSMTALMGGSGAGKTTLMDVIAGRKTVGEVRGNIWVNGHPKEQGSWARSSGYVEQMDIHTPATTVLEALMFSARLRLPRETPKAAVRAYVDSVIRMVELDDVMFSLVGLSGGNSGTGLNVDARKRLTLAVELVANPSVVFMDEPTSGLDARAASIVMKAIRAVANDGRTVMVVIHQPSIEIFEAFDMLLLLQRGGRTTYFGPLGSHSKPLVDYLMGQVPGVEPLPEGYNPATWMLEVTGAAKAVRIKAVEGVDWPQVYSGSSLAASNAARAEQLIEDSRKSYPQPLVVSGKYAARAPTQFAALLFKFQMVYWRTPSYNFVRLAMTIVVALVYGSIYWNQGEMPNPASVGRVQNVMGVLYSSSSFLGMLGMGAIQPLLGFERVVFYREQAASMYSPWAYGIVLAMVEIPYLIAQVIIFVGIMYPMIHFLGTADHFFYYLLMVFETLSFYLSFGSALVYITPSQQLAQVAGAGLNFMFSLFNGFVIPFPSIPEYYKWANRGSPTTWVLYGLVADQLGGNKTPFQYPGDNTISSVAAYLRDSFGYKYGFRFWCLLIVAGYIIGLRILGILALRYVSFLRR</sequence>
<keyword evidence="7 10" id="KW-1133">Transmembrane helix</keyword>
<feature type="transmembrane region" description="Helical" evidence="10">
    <location>
        <begin position="579"/>
        <end position="600"/>
    </location>
</feature>
<dbReference type="GO" id="GO:0071944">
    <property type="term" value="C:cell periphery"/>
    <property type="evidence" value="ECO:0007669"/>
    <property type="project" value="UniProtKB-ARBA"/>
</dbReference>
<protein>
    <recommendedName>
        <fullName evidence="11">ABC transporter domain-containing protein</fullName>
    </recommendedName>
</protein>
<evidence type="ECO:0000313" key="13">
    <source>
        <dbReference type="EMBL" id="GIM07890.1"/>
    </source>
</evidence>
<evidence type="ECO:0000256" key="10">
    <source>
        <dbReference type="SAM" id="Phobius"/>
    </source>
</evidence>
<dbReference type="Pfam" id="PF01061">
    <property type="entry name" value="ABC2_membrane"/>
    <property type="match status" value="2"/>
</dbReference>
<dbReference type="OrthoDB" id="66620at2759"/>
<reference evidence="13" key="1">
    <citation type="journal article" date="2021" name="Proc. Natl. Acad. Sci. U.S.A.">
        <title>Three genomes in the algal genus Volvox reveal the fate of a haploid sex-determining region after a transition to homothallism.</title>
        <authorList>
            <person name="Yamamoto K."/>
            <person name="Hamaji T."/>
            <person name="Kawai-Toyooka H."/>
            <person name="Matsuzaki R."/>
            <person name="Takahashi F."/>
            <person name="Nishimura Y."/>
            <person name="Kawachi M."/>
            <person name="Noguchi H."/>
            <person name="Minakuchi Y."/>
            <person name="Umen J.G."/>
            <person name="Toyoda A."/>
            <person name="Nozaki H."/>
        </authorList>
    </citation>
    <scope>NUCLEOTIDE SEQUENCE</scope>
    <source>
        <strain evidence="13">NIES-3785</strain>
        <strain evidence="12">NIES-3786</strain>
    </source>
</reference>
<feature type="region of interest" description="Disordered" evidence="9">
    <location>
        <begin position="456"/>
        <end position="510"/>
    </location>
</feature>
<dbReference type="Pfam" id="PF00005">
    <property type="entry name" value="ABC_tran"/>
    <property type="match status" value="2"/>
</dbReference>
<comment type="caution">
    <text evidence="13">The sequence shown here is derived from an EMBL/GenBank/DDBJ whole genome shotgun (WGS) entry which is preliminary data.</text>
</comment>
<evidence type="ECO:0000256" key="2">
    <source>
        <dbReference type="ARBA" id="ARBA00006012"/>
    </source>
</evidence>
<dbReference type="InterPro" id="IPR027417">
    <property type="entry name" value="P-loop_NTPase"/>
</dbReference>
<evidence type="ECO:0000256" key="9">
    <source>
        <dbReference type="SAM" id="MobiDB-lite"/>
    </source>
</evidence>
<feature type="transmembrane region" description="Helical" evidence="10">
    <location>
        <begin position="724"/>
        <end position="742"/>
    </location>
</feature>
<feature type="compositionally biased region" description="Basic and acidic residues" evidence="9">
    <location>
        <begin position="850"/>
        <end position="861"/>
    </location>
</feature>
<dbReference type="EMBL" id="BNCQ01000025">
    <property type="protein sequence ID" value="GIM07890.1"/>
    <property type="molecule type" value="Genomic_DNA"/>
</dbReference>
<keyword evidence="6" id="KW-0067">ATP-binding</keyword>
<proteinExistence type="inferred from homology"/>
<dbReference type="InterPro" id="IPR003593">
    <property type="entry name" value="AAA+_ATPase"/>
</dbReference>
<feature type="compositionally biased region" description="Low complexity" evidence="9">
    <location>
        <begin position="862"/>
        <end position="878"/>
    </location>
</feature>
<feature type="domain" description="ABC transporter" evidence="11">
    <location>
        <begin position="148"/>
        <end position="433"/>
    </location>
</feature>
<organism evidence="13 14">
    <name type="scientific">Volvox reticuliferus</name>
    <dbReference type="NCBI Taxonomy" id="1737510"/>
    <lineage>
        <taxon>Eukaryota</taxon>
        <taxon>Viridiplantae</taxon>
        <taxon>Chlorophyta</taxon>
        <taxon>core chlorophytes</taxon>
        <taxon>Chlorophyceae</taxon>
        <taxon>CS clade</taxon>
        <taxon>Chlamydomonadales</taxon>
        <taxon>Volvocaceae</taxon>
        <taxon>Volvox</taxon>
    </lineage>
</organism>
<feature type="transmembrane region" description="Helical" evidence="10">
    <location>
        <begin position="1297"/>
        <end position="1317"/>
    </location>
</feature>
<dbReference type="SUPFAM" id="SSF52540">
    <property type="entry name" value="P-loop containing nucleoside triphosphate hydrolases"/>
    <property type="match status" value="2"/>
</dbReference>
<evidence type="ECO:0000256" key="1">
    <source>
        <dbReference type="ARBA" id="ARBA00004141"/>
    </source>
</evidence>
<evidence type="ECO:0000256" key="3">
    <source>
        <dbReference type="ARBA" id="ARBA00022448"/>
    </source>
</evidence>
<feature type="transmembrane region" description="Helical" evidence="10">
    <location>
        <begin position="1338"/>
        <end position="1362"/>
    </location>
</feature>
<keyword evidence="5" id="KW-0547">Nucleotide-binding</keyword>
<dbReference type="InterPro" id="IPR003439">
    <property type="entry name" value="ABC_transporter-like_ATP-bd"/>
</dbReference>
<dbReference type="InterPro" id="IPR013525">
    <property type="entry name" value="ABC2_TM"/>
</dbReference>
<feature type="transmembrane region" description="Helical" evidence="10">
    <location>
        <begin position="612"/>
        <end position="631"/>
    </location>
</feature>
<evidence type="ECO:0000259" key="11">
    <source>
        <dbReference type="PROSITE" id="PS50893"/>
    </source>
</evidence>
<dbReference type="Proteomes" id="UP000722791">
    <property type="component" value="Unassembled WGS sequence"/>
</dbReference>
<evidence type="ECO:0000256" key="5">
    <source>
        <dbReference type="ARBA" id="ARBA00022741"/>
    </source>
</evidence>
<feature type="domain" description="ABC transporter" evidence="11">
    <location>
        <begin position="900"/>
        <end position="1158"/>
    </location>
</feature>
<dbReference type="PANTHER" id="PTHR19241">
    <property type="entry name" value="ATP-BINDING CASSETTE TRANSPORTER"/>
    <property type="match status" value="1"/>
</dbReference>
<evidence type="ECO:0000313" key="15">
    <source>
        <dbReference type="Proteomes" id="UP000747110"/>
    </source>
</evidence>
<gene>
    <name evidence="12" type="ORF">Vretifemale_11338</name>
    <name evidence="13" type="ORF">Vretimale_11939</name>
</gene>
<comment type="subcellular location">
    <subcellularLocation>
        <location evidence="1">Membrane</location>
        <topology evidence="1">Multi-pass membrane protein</topology>
    </subcellularLocation>
</comment>
<feature type="compositionally biased region" description="Low complexity" evidence="9">
    <location>
        <begin position="473"/>
        <end position="493"/>
    </location>
</feature>
<dbReference type="GO" id="GO:0016887">
    <property type="term" value="F:ATP hydrolysis activity"/>
    <property type="evidence" value="ECO:0007669"/>
    <property type="project" value="InterPro"/>
</dbReference>
<dbReference type="PROSITE" id="PS50893">
    <property type="entry name" value="ABC_TRANSPORTER_2"/>
    <property type="match status" value="2"/>
</dbReference>
<dbReference type="GO" id="GO:0005524">
    <property type="term" value="F:ATP binding"/>
    <property type="evidence" value="ECO:0007669"/>
    <property type="project" value="UniProtKB-KW"/>
</dbReference>
<feature type="transmembrane region" description="Helical" evidence="10">
    <location>
        <begin position="804"/>
        <end position="830"/>
    </location>
</feature>
<comment type="similarity">
    <text evidence="2">Belongs to the ABC transporter superfamily. ABCG family. PDR (TC 3.A.1.205) subfamily.</text>
</comment>